<sequence length="75" mass="8710">MNLNAVGQLAYCVLHSLAMFKGWEKHFSQEELPSEIEAALHILKVEVDKLQKVYEEKRIALLLSPWNSTKKEEKK</sequence>
<reference evidence="1" key="1">
    <citation type="journal article" date="2015" name="Nature">
        <title>Complex archaea that bridge the gap between prokaryotes and eukaryotes.</title>
        <authorList>
            <person name="Spang A."/>
            <person name="Saw J.H."/>
            <person name="Jorgensen S.L."/>
            <person name="Zaremba-Niedzwiedzka K."/>
            <person name="Martijn J."/>
            <person name="Lind A.E."/>
            <person name="van Eijk R."/>
            <person name="Schleper C."/>
            <person name="Guy L."/>
            <person name="Ettema T.J."/>
        </authorList>
    </citation>
    <scope>NUCLEOTIDE SEQUENCE</scope>
</reference>
<dbReference type="AlphaFoldDB" id="A0A0F8XFR9"/>
<gene>
    <name evidence="1" type="ORF">LCGC14_2951170</name>
</gene>
<accession>A0A0F8XFR9</accession>
<organism evidence="1">
    <name type="scientific">marine sediment metagenome</name>
    <dbReference type="NCBI Taxonomy" id="412755"/>
    <lineage>
        <taxon>unclassified sequences</taxon>
        <taxon>metagenomes</taxon>
        <taxon>ecological metagenomes</taxon>
    </lineage>
</organism>
<protein>
    <submittedName>
        <fullName evidence="1">Uncharacterized protein</fullName>
    </submittedName>
</protein>
<dbReference type="EMBL" id="LAZR01059465">
    <property type="protein sequence ID" value="KKK67728.1"/>
    <property type="molecule type" value="Genomic_DNA"/>
</dbReference>
<comment type="caution">
    <text evidence="1">The sequence shown here is derived from an EMBL/GenBank/DDBJ whole genome shotgun (WGS) entry which is preliminary data.</text>
</comment>
<evidence type="ECO:0000313" key="1">
    <source>
        <dbReference type="EMBL" id="KKK67728.1"/>
    </source>
</evidence>
<proteinExistence type="predicted"/>
<name>A0A0F8XFR9_9ZZZZ</name>